<feature type="compositionally biased region" description="Acidic residues" evidence="1">
    <location>
        <begin position="28"/>
        <end position="41"/>
    </location>
</feature>
<comment type="caution">
    <text evidence="2">The sequence shown here is derived from an EMBL/GenBank/DDBJ whole genome shotgun (WGS) entry which is preliminary data.</text>
</comment>
<protein>
    <submittedName>
        <fullName evidence="2">Uncharacterized protein</fullName>
    </submittedName>
</protein>
<evidence type="ECO:0000256" key="1">
    <source>
        <dbReference type="SAM" id="MobiDB-lite"/>
    </source>
</evidence>
<name>A0AAD5Q247_PYTIN</name>
<proteinExistence type="predicted"/>
<evidence type="ECO:0000313" key="3">
    <source>
        <dbReference type="Proteomes" id="UP001209570"/>
    </source>
</evidence>
<dbReference type="AlphaFoldDB" id="A0AAD5Q247"/>
<sequence length="365" mass="43356">MARTPAIRPRTSTAAGKRTVKRKKQSSDDEDDEDYEPEVEETAASPKNARTKVVFKSAVGRGLGWTEQEDKEWLRILDKTKREGRPFEDAVTTYGKLCVKRKWAVRTEEGCRQRTKKLRQPNADYKWTTEQMQLVFDAYHHQRLSRKELAALYNAEAEQRGWPQRKEQTIVAKVYRLTEHDLKRRVQQDEEDKKEDFAYWTREEDEMVQQWLQHSRDQLDQDQQLLTAYMKKRRRDFKERSLAAIMKRIDILKKERSYRQARCWRIQEDAIARERLKQAKSVDEVAIPLAAQLGIPLWFVQGRVTWLWKKSRGKLPRSAEPKPDAEMIAEEENLRQEPPDGWDGSVKKQLLMLQRQRMTKKKSEL</sequence>
<dbReference type="Proteomes" id="UP001209570">
    <property type="component" value="Unassembled WGS sequence"/>
</dbReference>
<gene>
    <name evidence="2" type="ORF">P43SY_011318</name>
</gene>
<dbReference type="EMBL" id="JAKCXM010000703">
    <property type="protein sequence ID" value="KAJ0392160.1"/>
    <property type="molecule type" value="Genomic_DNA"/>
</dbReference>
<reference evidence="2" key="1">
    <citation type="submission" date="2021-12" db="EMBL/GenBank/DDBJ databases">
        <title>Prjna785345.</title>
        <authorList>
            <person name="Rujirawat T."/>
            <person name="Krajaejun T."/>
        </authorList>
    </citation>
    <scope>NUCLEOTIDE SEQUENCE</scope>
    <source>
        <strain evidence="2">Pi057C3</strain>
    </source>
</reference>
<feature type="region of interest" description="Disordered" evidence="1">
    <location>
        <begin position="314"/>
        <end position="345"/>
    </location>
</feature>
<accession>A0AAD5Q247</accession>
<organism evidence="2 3">
    <name type="scientific">Pythium insidiosum</name>
    <name type="common">Pythiosis disease agent</name>
    <dbReference type="NCBI Taxonomy" id="114742"/>
    <lineage>
        <taxon>Eukaryota</taxon>
        <taxon>Sar</taxon>
        <taxon>Stramenopiles</taxon>
        <taxon>Oomycota</taxon>
        <taxon>Peronosporomycetes</taxon>
        <taxon>Pythiales</taxon>
        <taxon>Pythiaceae</taxon>
        <taxon>Pythium</taxon>
    </lineage>
</organism>
<evidence type="ECO:0000313" key="2">
    <source>
        <dbReference type="EMBL" id="KAJ0392160.1"/>
    </source>
</evidence>
<feature type="region of interest" description="Disordered" evidence="1">
    <location>
        <begin position="1"/>
        <end position="49"/>
    </location>
</feature>
<keyword evidence="3" id="KW-1185">Reference proteome</keyword>